<dbReference type="OrthoDB" id="1534647at2759"/>
<dbReference type="EMBL" id="JAJAGQ010000006">
    <property type="protein sequence ID" value="KAJ8559979.1"/>
    <property type="molecule type" value="Genomic_DNA"/>
</dbReference>
<comment type="caution">
    <text evidence="1">The sequence shown here is derived from an EMBL/GenBank/DDBJ whole genome shotgun (WGS) entry which is preliminary data.</text>
</comment>
<organism evidence="1 2">
    <name type="scientific">Anisodus acutangulus</name>
    <dbReference type="NCBI Taxonomy" id="402998"/>
    <lineage>
        <taxon>Eukaryota</taxon>
        <taxon>Viridiplantae</taxon>
        <taxon>Streptophyta</taxon>
        <taxon>Embryophyta</taxon>
        <taxon>Tracheophyta</taxon>
        <taxon>Spermatophyta</taxon>
        <taxon>Magnoliopsida</taxon>
        <taxon>eudicotyledons</taxon>
        <taxon>Gunneridae</taxon>
        <taxon>Pentapetalae</taxon>
        <taxon>asterids</taxon>
        <taxon>lamiids</taxon>
        <taxon>Solanales</taxon>
        <taxon>Solanaceae</taxon>
        <taxon>Solanoideae</taxon>
        <taxon>Hyoscyameae</taxon>
        <taxon>Anisodus</taxon>
    </lineage>
</organism>
<dbReference type="AlphaFoldDB" id="A0A9Q1RJR0"/>
<sequence length="192" mass="21830">MARGSCTKSHHACSDLVAVDQDTPNLLGFESDVRYARKLTKSLENFNHLKSVALSCKDDKVIAIPKHMRKTLPPPLYGTRLHVKVNNVLNHSVMDVVDSLSWLSPQLGTLCLGNALDRRTIKFTYRDAADDVDEKPCCASLPWKCWWHELKKVKLQNFTCFELPKLRNYFLMSTYTPEIIEDPGCSFCTSSH</sequence>
<evidence type="ECO:0000313" key="1">
    <source>
        <dbReference type="EMBL" id="KAJ8559979.1"/>
    </source>
</evidence>
<reference evidence="2" key="1">
    <citation type="journal article" date="2023" name="Proc. Natl. Acad. Sci. U.S.A.">
        <title>Genomic and structural basis for evolution of tropane alkaloid biosynthesis.</title>
        <authorList>
            <person name="Wanga Y.-J."/>
            <person name="Taina T."/>
            <person name="Yua J.-Y."/>
            <person name="Lia J."/>
            <person name="Xua B."/>
            <person name="Chenc J."/>
            <person name="D'Auriad J.C."/>
            <person name="Huanga J.-P."/>
            <person name="Huanga S.-X."/>
        </authorList>
    </citation>
    <scope>NUCLEOTIDE SEQUENCE [LARGE SCALE GENOMIC DNA]</scope>
    <source>
        <strain evidence="2">cv. KIB-2019</strain>
    </source>
</reference>
<dbReference type="Proteomes" id="UP001152561">
    <property type="component" value="Unassembled WGS sequence"/>
</dbReference>
<name>A0A9Q1RJR0_9SOLA</name>
<accession>A0A9Q1RJR0</accession>
<gene>
    <name evidence="1" type="ORF">K7X08_004037</name>
</gene>
<keyword evidence="2" id="KW-1185">Reference proteome</keyword>
<proteinExistence type="predicted"/>
<protein>
    <submittedName>
        <fullName evidence="1">Uncharacterized protein</fullName>
    </submittedName>
</protein>
<evidence type="ECO:0000313" key="2">
    <source>
        <dbReference type="Proteomes" id="UP001152561"/>
    </source>
</evidence>